<evidence type="ECO:0000259" key="4">
    <source>
        <dbReference type="PROSITE" id="PS01124"/>
    </source>
</evidence>
<sequence>MRRQELGKDPGLGMSVHDIRGGGQVKGWSPWAPDIGDAVVLMRMGGFRRHASGQDSFLDAAGGYLTREGLEERFAYPSASEIRYTWIMLTPDAHDEYVAGVQGAPGWMLAITALLDLRHRELLSACRRGADRLEVGERLQSLLAALPPRTERPGPGAPPTTRVIHRRMTIAVQEALSCGHLNDSVVDLARLVGASPKHVGRIFRHVTGRTISEYRNELRVRAVLEHMADGGAQLAELATMYGFADHAHLTRTVRKHLAETPSALRARLDRRGL</sequence>
<evidence type="ECO:0000313" key="5">
    <source>
        <dbReference type="EMBL" id="NUW35057.1"/>
    </source>
</evidence>
<keyword evidence="2" id="KW-0238">DNA-binding</keyword>
<dbReference type="GO" id="GO:0043565">
    <property type="term" value="F:sequence-specific DNA binding"/>
    <property type="evidence" value="ECO:0007669"/>
    <property type="project" value="InterPro"/>
</dbReference>
<accession>A0A7Y6M571</accession>
<evidence type="ECO:0000256" key="1">
    <source>
        <dbReference type="ARBA" id="ARBA00023015"/>
    </source>
</evidence>
<dbReference type="InterPro" id="IPR018060">
    <property type="entry name" value="HTH_AraC"/>
</dbReference>
<organism evidence="5 6">
    <name type="scientific">Nonomuraea montanisoli</name>
    <dbReference type="NCBI Taxonomy" id="2741721"/>
    <lineage>
        <taxon>Bacteria</taxon>
        <taxon>Bacillati</taxon>
        <taxon>Actinomycetota</taxon>
        <taxon>Actinomycetes</taxon>
        <taxon>Streptosporangiales</taxon>
        <taxon>Streptosporangiaceae</taxon>
        <taxon>Nonomuraea</taxon>
    </lineage>
</organism>
<name>A0A7Y6M571_9ACTN</name>
<keyword evidence="3" id="KW-0804">Transcription</keyword>
<dbReference type="InterPro" id="IPR009057">
    <property type="entry name" value="Homeodomain-like_sf"/>
</dbReference>
<dbReference type="SUPFAM" id="SSF46689">
    <property type="entry name" value="Homeodomain-like"/>
    <property type="match status" value="1"/>
</dbReference>
<dbReference type="InterPro" id="IPR050204">
    <property type="entry name" value="AraC_XylS_family_regulators"/>
</dbReference>
<dbReference type="PROSITE" id="PS00041">
    <property type="entry name" value="HTH_ARAC_FAMILY_1"/>
    <property type="match status" value="1"/>
</dbReference>
<dbReference type="RefSeq" id="WP_175592480.1">
    <property type="nucleotide sequence ID" value="NZ_JABWGN010000010.1"/>
</dbReference>
<dbReference type="PROSITE" id="PS01124">
    <property type="entry name" value="HTH_ARAC_FAMILY_2"/>
    <property type="match status" value="1"/>
</dbReference>
<evidence type="ECO:0000313" key="6">
    <source>
        <dbReference type="Proteomes" id="UP000586042"/>
    </source>
</evidence>
<keyword evidence="1" id="KW-0805">Transcription regulation</keyword>
<dbReference type="PANTHER" id="PTHR46796">
    <property type="entry name" value="HTH-TYPE TRANSCRIPTIONAL ACTIVATOR RHAS-RELATED"/>
    <property type="match status" value="1"/>
</dbReference>
<gene>
    <name evidence="5" type="ORF">HTZ77_27035</name>
</gene>
<dbReference type="AlphaFoldDB" id="A0A7Y6M571"/>
<keyword evidence="6" id="KW-1185">Reference proteome</keyword>
<dbReference type="Pfam" id="PF12833">
    <property type="entry name" value="HTH_18"/>
    <property type="match status" value="1"/>
</dbReference>
<dbReference type="EMBL" id="JABWGN010000010">
    <property type="protein sequence ID" value="NUW35057.1"/>
    <property type="molecule type" value="Genomic_DNA"/>
</dbReference>
<proteinExistence type="predicted"/>
<comment type="caution">
    <text evidence="5">The sequence shown here is derived from an EMBL/GenBank/DDBJ whole genome shotgun (WGS) entry which is preliminary data.</text>
</comment>
<dbReference type="Proteomes" id="UP000586042">
    <property type="component" value="Unassembled WGS sequence"/>
</dbReference>
<dbReference type="GO" id="GO:0003700">
    <property type="term" value="F:DNA-binding transcription factor activity"/>
    <property type="evidence" value="ECO:0007669"/>
    <property type="project" value="InterPro"/>
</dbReference>
<feature type="domain" description="HTH araC/xylS-type" evidence="4">
    <location>
        <begin position="166"/>
        <end position="267"/>
    </location>
</feature>
<protein>
    <submittedName>
        <fullName evidence="5">Helix-turn-helix transcriptional regulator</fullName>
    </submittedName>
</protein>
<dbReference type="Gene3D" id="1.10.10.60">
    <property type="entry name" value="Homeodomain-like"/>
    <property type="match status" value="1"/>
</dbReference>
<dbReference type="InterPro" id="IPR018062">
    <property type="entry name" value="HTH_AraC-typ_CS"/>
</dbReference>
<dbReference type="SMART" id="SM00342">
    <property type="entry name" value="HTH_ARAC"/>
    <property type="match status" value="1"/>
</dbReference>
<evidence type="ECO:0000256" key="3">
    <source>
        <dbReference type="ARBA" id="ARBA00023163"/>
    </source>
</evidence>
<reference evidence="5 6" key="1">
    <citation type="submission" date="2020-06" db="EMBL/GenBank/DDBJ databases">
        <title>Nonomuraea sp. SMC257, a novel actinomycete isolated from soil.</title>
        <authorList>
            <person name="Chanama M."/>
        </authorList>
    </citation>
    <scope>NUCLEOTIDE SEQUENCE [LARGE SCALE GENOMIC DNA]</scope>
    <source>
        <strain evidence="5 6">SMC257</strain>
    </source>
</reference>
<evidence type="ECO:0000256" key="2">
    <source>
        <dbReference type="ARBA" id="ARBA00023125"/>
    </source>
</evidence>